<dbReference type="STRING" id="656519.Halsa_0888"/>
<comment type="similarity">
    <text evidence="2 6">Belongs to the FPP/GGPP synthase family.</text>
</comment>
<name>E4RPW7_HALHG</name>
<dbReference type="OrthoDB" id="9805316at2"/>
<dbReference type="Gene3D" id="1.10.600.10">
    <property type="entry name" value="Farnesyl Diphosphate Synthase"/>
    <property type="match status" value="1"/>
</dbReference>
<reference evidence="7 8" key="2">
    <citation type="journal article" date="2011" name="J. Bacteriol.">
        <title>Complete Genome Sequence of the Haloalkaliphilic, Hydrogen Producing Halanaerobium hydrogenoformans.</title>
        <authorList>
            <person name="Brown S.D."/>
            <person name="Begemann M.B."/>
            <person name="Mormile M.R."/>
            <person name="Wall J.D."/>
            <person name="Han C.S."/>
            <person name="Goodwin L.A."/>
            <person name="Pitluck S."/>
            <person name="Land M.L."/>
            <person name="Hauser L.J."/>
            <person name="Elias D.A."/>
        </authorList>
    </citation>
    <scope>NUCLEOTIDE SEQUENCE [LARGE SCALE GENOMIC DNA]</scope>
    <source>
        <strain evidence="8">sapolanicus</strain>
    </source>
</reference>
<dbReference type="KEGG" id="has:Halsa_0888"/>
<dbReference type="PANTHER" id="PTHR12001:SF69">
    <property type="entry name" value="ALL TRANS-POLYPRENYL-DIPHOSPHATE SYNTHASE PDSS1"/>
    <property type="match status" value="1"/>
</dbReference>
<gene>
    <name evidence="7" type="ordered locus">Halsa_0888</name>
</gene>
<keyword evidence="8" id="KW-1185">Reference proteome</keyword>
<dbReference type="GO" id="GO:0004659">
    <property type="term" value="F:prenyltransferase activity"/>
    <property type="evidence" value="ECO:0007669"/>
    <property type="project" value="InterPro"/>
</dbReference>
<evidence type="ECO:0000313" key="7">
    <source>
        <dbReference type="EMBL" id="ADQ14334.1"/>
    </source>
</evidence>
<dbReference type="GO" id="GO:0008299">
    <property type="term" value="P:isoprenoid biosynthetic process"/>
    <property type="evidence" value="ECO:0007669"/>
    <property type="project" value="InterPro"/>
</dbReference>
<dbReference type="Proteomes" id="UP000007434">
    <property type="component" value="Chromosome"/>
</dbReference>
<dbReference type="InterPro" id="IPR033749">
    <property type="entry name" value="Polyprenyl_synt_CS"/>
</dbReference>
<dbReference type="SUPFAM" id="SSF48576">
    <property type="entry name" value="Terpenoid synthases"/>
    <property type="match status" value="1"/>
</dbReference>
<dbReference type="AlphaFoldDB" id="E4RPW7"/>
<dbReference type="PROSITE" id="PS00444">
    <property type="entry name" value="POLYPRENYL_SYNTHASE_2"/>
    <property type="match status" value="1"/>
</dbReference>
<evidence type="ECO:0000256" key="6">
    <source>
        <dbReference type="RuleBase" id="RU004466"/>
    </source>
</evidence>
<evidence type="ECO:0000313" key="8">
    <source>
        <dbReference type="Proteomes" id="UP000007434"/>
    </source>
</evidence>
<protein>
    <submittedName>
        <fullName evidence="7">Polyprenyl synthetase</fullName>
    </submittedName>
</protein>
<proteinExistence type="inferred from homology"/>
<evidence type="ECO:0000256" key="4">
    <source>
        <dbReference type="ARBA" id="ARBA00022723"/>
    </source>
</evidence>
<evidence type="ECO:0000256" key="2">
    <source>
        <dbReference type="ARBA" id="ARBA00006706"/>
    </source>
</evidence>
<evidence type="ECO:0000256" key="1">
    <source>
        <dbReference type="ARBA" id="ARBA00001946"/>
    </source>
</evidence>
<dbReference type="PROSITE" id="PS00723">
    <property type="entry name" value="POLYPRENYL_SYNTHASE_1"/>
    <property type="match status" value="1"/>
</dbReference>
<keyword evidence="4" id="KW-0479">Metal-binding</keyword>
<dbReference type="EMBL" id="CP002304">
    <property type="protein sequence ID" value="ADQ14334.1"/>
    <property type="molecule type" value="Genomic_DNA"/>
</dbReference>
<dbReference type="CDD" id="cd00685">
    <property type="entry name" value="Trans_IPPS_HT"/>
    <property type="match status" value="1"/>
</dbReference>
<dbReference type="GO" id="GO:0046872">
    <property type="term" value="F:metal ion binding"/>
    <property type="evidence" value="ECO:0007669"/>
    <property type="project" value="UniProtKB-KW"/>
</dbReference>
<keyword evidence="5" id="KW-0460">Magnesium</keyword>
<organism evidence="7 8">
    <name type="scientific">Halanaerobium hydrogeniformans</name>
    <name type="common">Halanaerobium sp. (strain sapolanicus)</name>
    <dbReference type="NCBI Taxonomy" id="656519"/>
    <lineage>
        <taxon>Bacteria</taxon>
        <taxon>Bacillati</taxon>
        <taxon>Bacillota</taxon>
        <taxon>Clostridia</taxon>
        <taxon>Halanaerobiales</taxon>
        <taxon>Halanaerobiaceae</taxon>
        <taxon>Halanaerobium</taxon>
    </lineage>
</organism>
<dbReference type="PANTHER" id="PTHR12001">
    <property type="entry name" value="GERANYLGERANYL PYROPHOSPHATE SYNTHASE"/>
    <property type="match status" value="1"/>
</dbReference>
<dbReference type="InterPro" id="IPR008949">
    <property type="entry name" value="Isoprenoid_synthase_dom_sf"/>
</dbReference>
<evidence type="ECO:0000256" key="3">
    <source>
        <dbReference type="ARBA" id="ARBA00022679"/>
    </source>
</evidence>
<dbReference type="InterPro" id="IPR000092">
    <property type="entry name" value="Polyprenyl_synt"/>
</dbReference>
<dbReference type="HOGENOM" id="CLU_014015_2_0_9"/>
<accession>E4RPW7</accession>
<reference evidence="7 8" key="1">
    <citation type="submission" date="2010-11" db="EMBL/GenBank/DDBJ databases">
        <title>Complete sequence of Halanaerobium sp. sapolanicus.</title>
        <authorList>
            <consortium name="US DOE Joint Genome Institute"/>
            <person name="Lucas S."/>
            <person name="Copeland A."/>
            <person name="Lapidus A."/>
            <person name="Cheng J.-F."/>
            <person name="Bruce D."/>
            <person name="Goodwin L."/>
            <person name="Pitluck S."/>
            <person name="Davenport K."/>
            <person name="Detter J.C."/>
            <person name="Han C."/>
            <person name="Tapia R."/>
            <person name="Land M."/>
            <person name="Hauser L."/>
            <person name="Jeffries C."/>
            <person name="Kyrpides N."/>
            <person name="Ivanova N."/>
            <person name="Mikhailova N."/>
            <person name="Begemann M.B."/>
            <person name="Mormile M.R."/>
            <person name="Wall J.D."/>
            <person name="Elias D.A."/>
            <person name="Woyke T."/>
        </authorList>
    </citation>
    <scope>NUCLEOTIDE SEQUENCE [LARGE SCALE GENOMIC DNA]</scope>
    <source>
        <strain evidence="8">sapolanicus</strain>
    </source>
</reference>
<dbReference type="Pfam" id="PF00348">
    <property type="entry name" value="polyprenyl_synt"/>
    <property type="match status" value="1"/>
</dbReference>
<sequence>MLIEDRYYKNIVKKLDKNIIEKTTTHREIINSAIVDLIDGGGKKLRPFLMFLAASFGDYDKKELLDLGSSIEILHMASLLHDDIIDDADLRRGKVTAQKRFGKNEAVFIGDFLISRTFDILFEYLDKETLIKMNKNLRLICEGEIEQAEKKYDFNISIRDYYRRIRHKTALLFAISSYLGAYVSGIRGKKLNILYKLGLEIGMAFQIQDDILDFNGEQAKTGKKIAKDLEEGVITLPVILLFQKEEYQKKYSHVLEMGGLKNTELDNRKLEQETIISITEDVRNSSVLEESREILKIFITRVDKYLNYLPKNKAKKRLKKLIAAQIDRKY</sequence>
<evidence type="ECO:0000256" key="5">
    <source>
        <dbReference type="ARBA" id="ARBA00022842"/>
    </source>
</evidence>
<keyword evidence="3 6" id="KW-0808">Transferase</keyword>
<dbReference type="eggNOG" id="COG0142">
    <property type="taxonomic scope" value="Bacteria"/>
</dbReference>
<comment type="cofactor">
    <cofactor evidence="1">
        <name>Mg(2+)</name>
        <dbReference type="ChEBI" id="CHEBI:18420"/>
    </cofactor>
</comment>
<dbReference type="SFLD" id="SFLDS00005">
    <property type="entry name" value="Isoprenoid_Synthase_Type_I"/>
    <property type="match status" value="1"/>
</dbReference>